<evidence type="ECO:0000256" key="1">
    <source>
        <dbReference type="SAM" id="MobiDB-lite"/>
    </source>
</evidence>
<dbReference type="EMBL" id="ML180079">
    <property type="protein sequence ID" value="THU79093.1"/>
    <property type="molecule type" value="Genomic_DNA"/>
</dbReference>
<dbReference type="Gene3D" id="3.60.130.30">
    <property type="match status" value="1"/>
</dbReference>
<feature type="region of interest" description="Disordered" evidence="1">
    <location>
        <begin position="1"/>
        <end position="33"/>
    </location>
</feature>
<protein>
    <submittedName>
        <fullName evidence="2">Uncharacterized protein</fullName>
    </submittedName>
</protein>
<dbReference type="Proteomes" id="UP000297245">
    <property type="component" value="Unassembled WGS sequence"/>
</dbReference>
<proteinExistence type="predicted"/>
<gene>
    <name evidence="2" type="ORF">K435DRAFT_698673</name>
</gene>
<keyword evidence="3" id="KW-1185">Reference proteome</keyword>
<feature type="compositionally biased region" description="Polar residues" evidence="1">
    <location>
        <begin position="14"/>
        <end position="25"/>
    </location>
</feature>
<feature type="non-terminal residue" evidence="2">
    <location>
        <position position="1"/>
    </location>
</feature>
<accession>A0A4S8KTM7</accession>
<dbReference type="OrthoDB" id="2690740at2759"/>
<reference evidence="2 3" key="1">
    <citation type="journal article" date="2019" name="Nat. Ecol. Evol.">
        <title>Megaphylogeny resolves global patterns of mushroom evolution.</title>
        <authorList>
            <person name="Varga T."/>
            <person name="Krizsan K."/>
            <person name="Foldi C."/>
            <person name="Dima B."/>
            <person name="Sanchez-Garcia M."/>
            <person name="Sanchez-Ramirez S."/>
            <person name="Szollosi G.J."/>
            <person name="Szarkandi J.G."/>
            <person name="Papp V."/>
            <person name="Albert L."/>
            <person name="Andreopoulos W."/>
            <person name="Angelini C."/>
            <person name="Antonin V."/>
            <person name="Barry K.W."/>
            <person name="Bougher N.L."/>
            <person name="Buchanan P."/>
            <person name="Buyck B."/>
            <person name="Bense V."/>
            <person name="Catcheside P."/>
            <person name="Chovatia M."/>
            <person name="Cooper J."/>
            <person name="Damon W."/>
            <person name="Desjardin D."/>
            <person name="Finy P."/>
            <person name="Geml J."/>
            <person name="Haridas S."/>
            <person name="Hughes K."/>
            <person name="Justo A."/>
            <person name="Karasinski D."/>
            <person name="Kautmanova I."/>
            <person name="Kiss B."/>
            <person name="Kocsube S."/>
            <person name="Kotiranta H."/>
            <person name="LaButti K.M."/>
            <person name="Lechner B.E."/>
            <person name="Liimatainen K."/>
            <person name="Lipzen A."/>
            <person name="Lukacs Z."/>
            <person name="Mihaltcheva S."/>
            <person name="Morgado L.N."/>
            <person name="Niskanen T."/>
            <person name="Noordeloos M.E."/>
            <person name="Ohm R.A."/>
            <person name="Ortiz-Santana B."/>
            <person name="Ovrebo C."/>
            <person name="Racz N."/>
            <person name="Riley R."/>
            <person name="Savchenko A."/>
            <person name="Shiryaev A."/>
            <person name="Soop K."/>
            <person name="Spirin V."/>
            <person name="Szebenyi C."/>
            <person name="Tomsovsky M."/>
            <person name="Tulloss R.E."/>
            <person name="Uehling J."/>
            <person name="Grigoriev I.V."/>
            <person name="Vagvolgyi C."/>
            <person name="Papp T."/>
            <person name="Martin F.M."/>
            <person name="Miettinen O."/>
            <person name="Hibbett D.S."/>
            <person name="Nagy L.G."/>
        </authorList>
    </citation>
    <scope>NUCLEOTIDE SEQUENCE [LARGE SCALE GENOMIC DNA]</scope>
    <source>
        <strain evidence="2 3">CBS 962.96</strain>
    </source>
</reference>
<name>A0A4S8KTM7_DENBC</name>
<evidence type="ECO:0000313" key="2">
    <source>
        <dbReference type="EMBL" id="THU79093.1"/>
    </source>
</evidence>
<organism evidence="2 3">
    <name type="scientific">Dendrothele bispora (strain CBS 962.96)</name>
    <dbReference type="NCBI Taxonomy" id="1314807"/>
    <lineage>
        <taxon>Eukaryota</taxon>
        <taxon>Fungi</taxon>
        <taxon>Dikarya</taxon>
        <taxon>Basidiomycota</taxon>
        <taxon>Agaricomycotina</taxon>
        <taxon>Agaricomycetes</taxon>
        <taxon>Agaricomycetidae</taxon>
        <taxon>Agaricales</taxon>
        <taxon>Agaricales incertae sedis</taxon>
        <taxon>Dendrothele</taxon>
    </lineage>
</organism>
<dbReference type="AlphaFoldDB" id="A0A4S8KTM7"/>
<evidence type="ECO:0000313" key="3">
    <source>
        <dbReference type="Proteomes" id="UP000297245"/>
    </source>
</evidence>
<sequence>PSDIHPYKLRNKNASRTNHSQFMTRESQEMRDHPEQYRKVCDALEPTLRWVVEKRLKRHPDLFEEIETEVDIFPLNDTNPIRPFSSFVINLNVKTQPHRDVGDKNGCIVLVLGDHSGGGICFHEAKLVVETSHCDCVTFCSNRLTHYNLSYKGVRASIVIHSDKTATEYQKNGFGWDLNKFVK</sequence>